<dbReference type="AlphaFoldDB" id="A0A1I1DDJ3"/>
<feature type="transmembrane region" description="Helical" evidence="1">
    <location>
        <begin position="15"/>
        <end position="33"/>
    </location>
</feature>
<dbReference type="OrthoDB" id="5193039at2"/>
<dbReference type="Proteomes" id="UP000198832">
    <property type="component" value="Unassembled WGS sequence"/>
</dbReference>
<gene>
    <name evidence="2" type="ORF">SAMN04487968_101155</name>
</gene>
<accession>A0A1I1DDJ3</accession>
<protein>
    <recommendedName>
        <fullName evidence="4">F0F1-ATPase subunit Ca2+/Mg2+ transporter</fullName>
    </recommendedName>
</protein>
<reference evidence="2 3" key="1">
    <citation type="submission" date="2016-10" db="EMBL/GenBank/DDBJ databases">
        <authorList>
            <person name="de Groot N.N."/>
        </authorList>
    </citation>
    <scope>NUCLEOTIDE SEQUENCE [LARGE SCALE GENOMIC DNA]</scope>
    <source>
        <strain evidence="2 3">CGMCC 1.7056</strain>
    </source>
</reference>
<feature type="transmembrane region" description="Helical" evidence="1">
    <location>
        <begin position="40"/>
        <end position="61"/>
    </location>
</feature>
<proteinExistence type="predicted"/>
<keyword evidence="3" id="KW-1185">Reference proteome</keyword>
<evidence type="ECO:0000256" key="1">
    <source>
        <dbReference type="SAM" id="Phobius"/>
    </source>
</evidence>
<name>A0A1I1DDJ3_9ACTN</name>
<evidence type="ECO:0000313" key="3">
    <source>
        <dbReference type="Proteomes" id="UP000198832"/>
    </source>
</evidence>
<organism evidence="2 3">
    <name type="scientific">Nocardioides terrae</name>
    <dbReference type="NCBI Taxonomy" id="574651"/>
    <lineage>
        <taxon>Bacteria</taxon>
        <taxon>Bacillati</taxon>
        <taxon>Actinomycetota</taxon>
        <taxon>Actinomycetes</taxon>
        <taxon>Propionibacteriales</taxon>
        <taxon>Nocardioidaceae</taxon>
        <taxon>Nocardioides</taxon>
    </lineage>
</organism>
<evidence type="ECO:0008006" key="4">
    <source>
        <dbReference type="Google" id="ProtNLM"/>
    </source>
</evidence>
<dbReference type="RefSeq" id="WP_091119092.1">
    <property type="nucleotide sequence ID" value="NZ_FOLB01000001.1"/>
</dbReference>
<keyword evidence="1" id="KW-1133">Transmembrane helix</keyword>
<dbReference type="EMBL" id="FOLB01000001">
    <property type="protein sequence ID" value="SFB72446.1"/>
    <property type="molecule type" value="Genomic_DNA"/>
</dbReference>
<evidence type="ECO:0000313" key="2">
    <source>
        <dbReference type="EMBL" id="SFB72446.1"/>
    </source>
</evidence>
<sequence>MAPDDSPRRDPWRSFGYLVAGVAFYGAVGWGLDRWLGTDFLVAVGIIVGAALGIYMTWSALRDADDDPDSDRDPKT</sequence>
<keyword evidence="1" id="KW-0812">Transmembrane</keyword>
<keyword evidence="1" id="KW-0472">Membrane</keyword>
<dbReference type="STRING" id="574651.SAMN04487968_101155"/>